<dbReference type="InterPro" id="IPR001841">
    <property type="entry name" value="Znf_RING"/>
</dbReference>
<gene>
    <name evidence="8" type="ORF">MEDL_12775</name>
</gene>
<dbReference type="InterPro" id="IPR013087">
    <property type="entry name" value="Znf_C2H2_type"/>
</dbReference>
<evidence type="ECO:0008006" key="10">
    <source>
        <dbReference type="Google" id="ProtNLM"/>
    </source>
</evidence>
<dbReference type="PROSITE" id="PS50089">
    <property type="entry name" value="ZF_RING_2"/>
    <property type="match status" value="1"/>
</dbReference>
<dbReference type="Gene3D" id="3.30.160.60">
    <property type="entry name" value="Classic Zinc Finger"/>
    <property type="match status" value="1"/>
</dbReference>
<dbReference type="OrthoDB" id="6190489at2759"/>
<comment type="caution">
    <text evidence="8">The sequence shown here is derived from an EMBL/GenBank/DDBJ whole genome shotgun (WGS) entry which is preliminary data.</text>
</comment>
<dbReference type="PROSITE" id="PS00028">
    <property type="entry name" value="ZINC_FINGER_C2H2_1"/>
    <property type="match status" value="1"/>
</dbReference>
<keyword evidence="9" id="KW-1185">Reference proteome</keyword>
<dbReference type="PROSITE" id="PS50157">
    <property type="entry name" value="ZINC_FINGER_C2H2_2"/>
    <property type="match status" value="1"/>
</dbReference>
<dbReference type="Proteomes" id="UP000683360">
    <property type="component" value="Unassembled WGS sequence"/>
</dbReference>
<feature type="domain" description="RING-type" evidence="6">
    <location>
        <begin position="375"/>
        <end position="420"/>
    </location>
</feature>
<dbReference type="EMBL" id="CAJPWZ010000659">
    <property type="protein sequence ID" value="CAG2197996.1"/>
    <property type="molecule type" value="Genomic_DNA"/>
</dbReference>
<feature type="domain" description="C2H2-type" evidence="7">
    <location>
        <begin position="2"/>
        <end position="30"/>
    </location>
</feature>
<dbReference type="PANTHER" id="PTHR45931">
    <property type="entry name" value="SI:CH211-59O9.10"/>
    <property type="match status" value="1"/>
</dbReference>
<protein>
    <recommendedName>
        <fullName evidence="10">C2H2-type domain-containing protein</fullName>
    </recommendedName>
</protein>
<dbReference type="GO" id="GO:0061630">
    <property type="term" value="F:ubiquitin protein ligase activity"/>
    <property type="evidence" value="ECO:0007669"/>
    <property type="project" value="TreeGrafter"/>
</dbReference>
<dbReference type="PANTHER" id="PTHR45931:SF3">
    <property type="entry name" value="RING ZINC FINGER-CONTAINING PROTEIN"/>
    <property type="match status" value="1"/>
</dbReference>
<dbReference type="AlphaFoldDB" id="A0A8S3QT08"/>
<feature type="region of interest" description="Disordered" evidence="5">
    <location>
        <begin position="61"/>
        <end position="110"/>
    </location>
</feature>
<proteinExistence type="predicted"/>
<dbReference type="InterPro" id="IPR051834">
    <property type="entry name" value="RING_finger_E3_ligase"/>
</dbReference>
<dbReference type="GO" id="GO:0005634">
    <property type="term" value="C:nucleus"/>
    <property type="evidence" value="ECO:0007669"/>
    <property type="project" value="TreeGrafter"/>
</dbReference>
<evidence type="ECO:0000256" key="4">
    <source>
        <dbReference type="PROSITE-ProRule" id="PRU00042"/>
    </source>
</evidence>
<dbReference type="Gene3D" id="3.30.40.10">
    <property type="entry name" value="Zinc/RING finger domain, C3HC4 (zinc finger)"/>
    <property type="match status" value="1"/>
</dbReference>
<evidence type="ECO:0000313" key="8">
    <source>
        <dbReference type="EMBL" id="CAG2197996.1"/>
    </source>
</evidence>
<name>A0A8S3QT08_MYTED</name>
<keyword evidence="3" id="KW-0862">Zinc</keyword>
<evidence type="ECO:0000313" key="9">
    <source>
        <dbReference type="Proteomes" id="UP000683360"/>
    </source>
</evidence>
<dbReference type="Pfam" id="PF17123">
    <property type="entry name" value="zf-RING_11"/>
    <property type="match status" value="1"/>
</dbReference>
<evidence type="ECO:0000256" key="2">
    <source>
        <dbReference type="ARBA" id="ARBA00022771"/>
    </source>
</evidence>
<accession>A0A8S3QT08</accession>
<evidence type="ECO:0000256" key="1">
    <source>
        <dbReference type="ARBA" id="ARBA00022723"/>
    </source>
</evidence>
<sequence>MFTCNECMRNYPTLESLKRHLRYAHIDNRVKCRWCPYDVSSNATYRMRHHEKSKHWYKFKDESKENQKTPTKKIPSVVKKVEKKKKKKQSSTNSEATKLPSAECPPLREPSPMTVEFEELMATKHTTPTEDLLFALPVIAVAEDQERAKIATDNIKESDGFEIEKGTVVMDDQSVPVSEDIQEPDETVISERPGEDTVTEVREQLVRSHRGRHGGHQEDIRVVEIDGMTPTPNYLPSRITPTHLKFGKIYDYRHFGLPEEKDNEDPRQARRNNLSTTILPDGYSGLIKTERCELPDGTVYSLTSHWVPDIPVRRYKTTGVQASTTPETRDENIQVTPVTTLSGTQTEEMAAIVKKTFEDKESSCDIIAYHRYKMCSICLKEFEEKDKLWILPCEHEFHVDCITPWLRKKKTELSYVQTSCYCYA</sequence>
<evidence type="ECO:0000259" key="6">
    <source>
        <dbReference type="PROSITE" id="PS50089"/>
    </source>
</evidence>
<keyword evidence="2 4" id="KW-0863">Zinc-finger</keyword>
<evidence type="ECO:0000259" key="7">
    <source>
        <dbReference type="PROSITE" id="PS50157"/>
    </source>
</evidence>
<dbReference type="SMART" id="SM00355">
    <property type="entry name" value="ZnF_C2H2"/>
    <property type="match status" value="2"/>
</dbReference>
<keyword evidence="1" id="KW-0479">Metal-binding</keyword>
<evidence type="ECO:0000256" key="3">
    <source>
        <dbReference type="ARBA" id="ARBA00022833"/>
    </source>
</evidence>
<dbReference type="GO" id="GO:0008270">
    <property type="term" value="F:zinc ion binding"/>
    <property type="evidence" value="ECO:0007669"/>
    <property type="project" value="UniProtKB-KW"/>
</dbReference>
<evidence type="ECO:0000256" key="5">
    <source>
        <dbReference type="SAM" id="MobiDB-lite"/>
    </source>
</evidence>
<dbReference type="SUPFAM" id="SSF57850">
    <property type="entry name" value="RING/U-box"/>
    <property type="match status" value="1"/>
</dbReference>
<organism evidence="8 9">
    <name type="scientific">Mytilus edulis</name>
    <name type="common">Blue mussel</name>
    <dbReference type="NCBI Taxonomy" id="6550"/>
    <lineage>
        <taxon>Eukaryota</taxon>
        <taxon>Metazoa</taxon>
        <taxon>Spiralia</taxon>
        <taxon>Lophotrochozoa</taxon>
        <taxon>Mollusca</taxon>
        <taxon>Bivalvia</taxon>
        <taxon>Autobranchia</taxon>
        <taxon>Pteriomorphia</taxon>
        <taxon>Mytilida</taxon>
        <taxon>Mytiloidea</taxon>
        <taxon>Mytilidae</taxon>
        <taxon>Mytilinae</taxon>
        <taxon>Mytilus</taxon>
    </lineage>
</organism>
<dbReference type="CDD" id="cd16454">
    <property type="entry name" value="RING-H2_PA-TM-RING"/>
    <property type="match status" value="1"/>
</dbReference>
<reference evidence="8" key="1">
    <citation type="submission" date="2021-03" db="EMBL/GenBank/DDBJ databases">
        <authorList>
            <person name="Bekaert M."/>
        </authorList>
    </citation>
    <scope>NUCLEOTIDE SEQUENCE</scope>
</reference>
<dbReference type="GO" id="GO:0006511">
    <property type="term" value="P:ubiquitin-dependent protein catabolic process"/>
    <property type="evidence" value="ECO:0007669"/>
    <property type="project" value="TreeGrafter"/>
</dbReference>
<dbReference type="InterPro" id="IPR013083">
    <property type="entry name" value="Znf_RING/FYVE/PHD"/>
</dbReference>